<feature type="binding site" evidence="5">
    <location>
        <position position="79"/>
    </location>
    <ligand>
        <name>S-adenosyl-L-methionine</name>
        <dbReference type="ChEBI" id="CHEBI:59789"/>
    </ligand>
</feature>
<dbReference type="GO" id="GO:0043770">
    <property type="term" value="F:demethylmenaquinone methyltransferase activity"/>
    <property type="evidence" value="ECO:0007669"/>
    <property type="project" value="UniProtKB-UniRule"/>
</dbReference>
<dbReference type="CDD" id="cd02440">
    <property type="entry name" value="AdoMet_MTases"/>
    <property type="match status" value="1"/>
</dbReference>
<comment type="similarity">
    <text evidence="5">Belongs to the class I-like SAM-binding methyltransferase superfamily. MenG/UbiE family.</text>
</comment>
<dbReference type="NCBIfam" id="NF001244">
    <property type="entry name" value="PRK00216.1-5"/>
    <property type="match status" value="1"/>
</dbReference>
<evidence type="ECO:0000256" key="4">
    <source>
        <dbReference type="ARBA" id="ARBA00022691"/>
    </source>
</evidence>
<comment type="pathway">
    <text evidence="5">Quinol/quinone metabolism; menaquinone biosynthesis; menaquinol from 1,4-dihydroxy-2-naphthoate: step 2/2.</text>
</comment>
<dbReference type="InterPro" id="IPR004033">
    <property type="entry name" value="UbiE/COQ5_MeTrFase"/>
</dbReference>
<dbReference type="Pfam" id="PF01209">
    <property type="entry name" value="Ubie_methyltran"/>
    <property type="match status" value="1"/>
</dbReference>
<comment type="function">
    <text evidence="5">Methyltransferase required for the conversion of demethylmenaquinol (DMKH2) to menaquinol (MKH2).</text>
</comment>
<comment type="caution">
    <text evidence="7">The sequence shown here is derived from an EMBL/GenBank/DDBJ whole genome shotgun (WGS) entry which is preliminary data.</text>
</comment>
<feature type="region of interest" description="Disordered" evidence="6">
    <location>
        <begin position="42"/>
        <end position="65"/>
    </location>
</feature>
<dbReference type="HAMAP" id="MF_01813">
    <property type="entry name" value="MenG_UbiE_methyltr"/>
    <property type="match status" value="1"/>
</dbReference>
<dbReference type="PANTHER" id="PTHR43591:SF24">
    <property type="entry name" value="2-METHOXY-6-POLYPRENYL-1,4-BENZOQUINOL METHYLASE, MITOCHONDRIAL"/>
    <property type="match status" value="1"/>
</dbReference>
<gene>
    <name evidence="7" type="primary">ubiE</name>
    <name evidence="5" type="synonym">menG</name>
    <name evidence="7" type="ORF">IAC07_00910</name>
</gene>
<evidence type="ECO:0000256" key="3">
    <source>
        <dbReference type="ARBA" id="ARBA00022679"/>
    </source>
</evidence>
<dbReference type="InterPro" id="IPR023576">
    <property type="entry name" value="UbiE/COQ5_MeTrFase_CS"/>
</dbReference>
<dbReference type="PANTHER" id="PTHR43591">
    <property type="entry name" value="METHYLTRANSFERASE"/>
    <property type="match status" value="1"/>
</dbReference>
<evidence type="ECO:0000256" key="1">
    <source>
        <dbReference type="ARBA" id="ARBA00022428"/>
    </source>
</evidence>
<dbReference type="AlphaFoldDB" id="A0A940DLM4"/>
<dbReference type="Proteomes" id="UP000771749">
    <property type="component" value="Unassembled WGS sequence"/>
</dbReference>
<reference evidence="7" key="1">
    <citation type="submission" date="2020-10" db="EMBL/GenBank/DDBJ databases">
        <authorList>
            <person name="Gilroy R."/>
        </authorList>
    </citation>
    <scope>NUCLEOTIDE SEQUENCE</scope>
    <source>
        <strain evidence="7">F1-3629</strain>
    </source>
</reference>
<feature type="binding site" evidence="5">
    <location>
        <position position="100"/>
    </location>
    <ligand>
        <name>S-adenosyl-L-methionine</name>
        <dbReference type="ChEBI" id="CHEBI:59789"/>
    </ligand>
</feature>
<evidence type="ECO:0000256" key="2">
    <source>
        <dbReference type="ARBA" id="ARBA00022603"/>
    </source>
</evidence>
<dbReference type="InterPro" id="IPR029063">
    <property type="entry name" value="SAM-dependent_MTases_sf"/>
</dbReference>
<keyword evidence="4 5" id="KW-0949">S-adenosyl-L-methionine</keyword>
<evidence type="ECO:0000256" key="6">
    <source>
        <dbReference type="SAM" id="MobiDB-lite"/>
    </source>
</evidence>
<keyword evidence="2 5" id="KW-0489">Methyltransferase</keyword>
<dbReference type="Gene3D" id="3.40.50.150">
    <property type="entry name" value="Vaccinia Virus protein VP39"/>
    <property type="match status" value="1"/>
</dbReference>
<evidence type="ECO:0000313" key="8">
    <source>
        <dbReference type="Proteomes" id="UP000771749"/>
    </source>
</evidence>
<keyword evidence="1 5" id="KW-0474">Menaquinone biosynthesis</keyword>
<keyword evidence="3 5" id="KW-0808">Transferase</keyword>
<reference evidence="7" key="2">
    <citation type="journal article" date="2021" name="PeerJ">
        <title>Extensive microbial diversity within the chicken gut microbiome revealed by metagenomics and culture.</title>
        <authorList>
            <person name="Gilroy R."/>
            <person name="Ravi A."/>
            <person name="Getino M."/>
            <person name="Pursley I."/>
            <person name="Horton D.L."/>
            <person name="Alikhan N.F."/>
            <person name="Baker D."/>
            <person name="Gharbi K."/>
            <person name="Hall N."/>
            <person name="Watson M."/>
            <person name="Adriaenssens E.M."/>
            <person name="Foster-Nyarko E."/>
            <person name="Jarju S."/>
            <person name="Secka A."/>
            <person name="Antonio M."/>
            <person name="Oren A."/>
            <person name="Chaudhuri R.R."/>
            <person name="La Ragione R."/>
            <person name="Hildebrand F."/>
            <person name="Pallen M.J."/>
        </authorList>
    </citation>
    <scope>NUCLEOTIDE SEQUENCE</scope>
    <source>
        <strain evidence="7">F1-3629</strain>
    </source>
</reference>
<organism evidence="7 8">
    <name type="scientific">Candidatus Cryptobacteroides gallistercoris</name>
    <dbReference type="NCBI Taxonomy" id="2840765"/>
    <lineage>
        <taxon>Bacteria</taxon>
        <taxon>Pseudomonadati</taxon>
        <taxon>Bacteroidota</taxon>
        <taxon>Bacteroidia</taxon>
        <taxon>Bacteroidales</taxon>
        <taxon>Candidatus Cryptobacteroides</taxon>
    </lineage>
</organism>
<protein>
    <recommendedName>
        <fullName evidence="5">Demethylmenaquinone methyltransferase</fullName>
        <ecNumber evidence="5">2.1.1.163</ecNumber>
    </recommendedName>
</protein>
<dbReference type="GO" id="GO:0009234">
    <property type="term" value="P:menaquinone biosynthetic process"/>
    <property type="evidence" value="ECO:0007669"/>
    <property type="project" value="UniProtKB-UniRule"/>
</dbReference>
<dbReference type="SUPFAM" id="SSF53335">
    <property type="entry name" value="S-adenosyl-L-methionine-dependent methyltransferases"/>
    <property type="match status" value="1"/>
</dbReference>
<evidence type="ECO:0000256" key="5">
    <source>
        <dbReference type="HAMAP-Rule" id="MF_01813"/>
    </source>
</evidence>
<dbReference type="PROSITE" id="PS01183">
    <property type="entry name" value="UBIE_1"/>
    <property type="match status" value="1"/>
</dbReference>
<proteinExistence type="inferred from homology"/>
<dbReference type="GO" id="GO:0032259">
    <property type="term" value="P:methylation"/>
    <property type="evidence" value="ECO:0007669"/>
    <property type="project" value="UniProtKB-KW"/>
</dbReference>
<dbReference type="PROSITE" id="PS51608">
    <property type="entry name" value="SAM_MT_UBIE"/>
    <property type="match status" value="1"/>
</dbReference>
<name>A0A940DLM4_9BACT</name>
<feature type="binding site" evidence="5">
    <location>
        <begin position="128"/>
        <end position="129"/>
    </location>
    <ligand>
        <name>S-adenosyl-L-methionine</name>
        <dbReference type="ChEBI" id="CHEBI:59789"/>
    </ligand>
</feature>
<dbReference type="EMBL" id="JADIMJ010000018">
    <property type="protein sequence ID" value="MBO8453266.1"/>
    <property type="molecule type" value="Genomic_DNA"/>
</dbReference>
<accession>A0A940DLM4</accession>
<comment type="caution">
    <text evidence="5">Lacks conserved residue(s) required for the propagation of feature annotation.</text>
</comment>
<comment type="catalytic activity">
    <reaction evidence="5">
        <text>a 2-demethylmenaquinol + S-adenosyl-L-methionine = a menaquinol + S-adenosyl-L-homocysteine + H(+)</text>
        <dbReference type="Rhea" id="RHEA:42640"/>
        <dbReference type="Rhea" id="RHEA-COMP:9539"/>
        <dbReference type="Rhea" id="RHEA-COMP:9563"/>
        <dbReference type="ChEBI" id="CHEBI:15378"/>
        <dbReference type="ChEBI" id="CHEBI:18151"/>
        <dbReference type="ChEBI" id="CHEBI:55437"/>
        <dbReference type="ChEBI" id="CHEBI:57856"/>
        <dbReference type="ChEBI" id="CHEBI:59789"/>
        <dbReference type="EC" id="2.1.1.163"/>
    </reaction>
</comment>
<sequence length="255" mass="27585">MPKKEKIRKLFDNIAKDYDKLNHILSLDIDRLWRKKAIKEATDTGTGTGTGSGTSTSTGAGSGSGTGPGLNILDVACGTGDFAIGMGRAAGEGCRITGVDISPGMLEIGRKKTAEAGLSGRITLMEADCESLPFEDGCFDRVTAAFGVRNFEHLETGLKEMHRVLAESGKLIILELSTPENPFLSRLYKLYFLHILPAVGGMVSGDKGAYRYLPASVLKFPRPEKFMEMMSECGFSDIRHRAFSAGICRMYTGIK</sequence>
<evidence type="ECO:0000313" key="7">
    <source>
        <dbReference type="EMBL" id="MBO8453266.1"/>
    </source>
</evidence>
<dbReference type="EC" id="2.1.1.163" evidence="5"/>
<dbReference type="NCBIfam" id="TIGR01934">
    <property type="entry name" value="MenG_MenH_UbiE"/>
    <property type="match status" value="1"/>
</dbReference>